<dbReference type="NCBIfam" id="TIGR02532">
    <property type="entry name" value="IV_pilin_GFxxxE"/>
    <property type="match status" value="1"/>
</dbReference>
<dbReference type="AlphaFoldDB" id="A0A0G0K3J7"/>
<dbReference type="Pfam" id="PF07963">
    <property type="entry name" value="N_methyl"/>
    <property type="match status" value="1"/>
</dbReference>
<keyword evidence="1" id="KW-0472">Membrane</keyword>
<dbReference type="Gene3D" id="3.30.700.10">
    <property type="entry name" value="Glycoprotein, Type 4 Pilin"/>
    <property type="match status" value="1"/>
</dbReference>
<evidence type="ECO:0000313" key="3">
    <source>
        <dbReference type="Proteomes" id="UP000034498"/>
    </source>
</evidence>
<evidence type="ECO:0000256" key="1">
    <source>
        <dbReference type="SAM" id="Phobius"/>
    </source>
</evidence>
<dbReference type="EMBL" id="LBUX01000008">
    <property type="protein sequence ID" value="KKQ74288.1"/>
    <property type="molecule type" value="Genomic_DNA"/>
</dbReference>
<evidence type="ECO:0000313" key="2">
    <source>
        <dbReference type="EMBL" id="KKQ74288.1"/>
    </source>
</evidence>
<keyword evidence="1" id="KW-1133">Transmembrane helix</keyword>
<gene>
    <name evidence="2" type="ORF">US94_C0008G0003</name>
</gene>
<feature type="transmembrane region" description="Helical" evidence="1">
    <location>
        <begin position="12"/>
        <end position="34"/>
    </location>
</feature>
<protein>
    <recommendedName>
        <fullName evidence="4">General secretion pathway protein G</fullName>
    </recommendedName>
</protein>
<comment type="caution">
    <text evidence="2">The sequence shown here is derived from an EMBL/GenBank/DDBJ whole genome shotgun (WGS) entry which is preliminary data.</text>
</comment>
<dbReference type="PROSITE" id="PS00409">
    <property type="entry name" value="PROKAR_NTER_METHYL"/>
    <property type="match status" value="1"/>
</dbReference>
<organism evidence="2 3">
    <name type="scientific">Berkelbacteria bacterium GW2011_GWB1_38_5</name>
    <dbReference type="NCBI Taxonomy" id="1618336"/>
    <lineage>
        <taxon>Bacteria</taxon>
        <taxon>Candidatus Berkelbacteria</taxon>
    </lineage>
</organism>
<reference evidence="2 3" key="1">
    <citation type="journal article" date="2015" name="Nature">
        <title>rRNA introns, odd ribosomes, and small enigmatic genomes across a large radiation of phyla.</title>
        <authorList>
            <person name="Brown C.T."/>
            <person name="Hug L.A."/>
            <person name="Thomas B.C."/>
            <person name="Sharon I."/>
            <person name="Castelle C.J."/>
            <person name="Singh A."/>
            <person name="Wilkins M.J."/>
            <person name="Williams K.H."/>
            <person name="Banfield J.F."/>
        </authorList>
    </citation>
    <scope>NUCLEOTIDE SEQUENCE [LARGE SCALE GENOMIC DNA]</scope>
</reference>
<dbReference type="InterPro" id="IPR045584">
    <property type="entry name" value="Pilin-like"/>
</dbReference>
<dbReference type="InterPro" id="IPR012902">
    <property type="entry name" value="N_methyl_site"/>
</dbReference>
<keyword evidence="1" id="KW-0812">Transmembrane</keyword>
<sequence>MKRKYYPTKGFTLIELLIVIAIIAILAIIIVIAINPGKILAKSRDSQRFSDLTTMATAINLYLADNHDFTGLVGPYTSIDAGFANDNARKLNDGTGWIPVDFTVVSSGAPLAALPLDPYQNTDAAYYYRFGVDVANKTYELDATFESTDNTPKHSADGGNNAGRYEVGTDLTLLGV</sequence>
<dbReference type="SUPFAM" id="SSF54523">
    <property type="entry name" value="Pili subunits"/>
    <property type="match status" value="1"/>
</dbReference>
<evidence type="ECO:0008006" key="4">
    <source>
        <dbReference type="Google" id="ProtNLM"/>
    </source>
</evidence>
<accession>A0A0G0K3J7</accession>
<proteinExistence type="predicted"/>
<name>A0A0G0K3J7_9BACT</name>
<dbReference type="Proteomes" id="UP000034498">
    <property type="component" value="Unassembled WGS sequence"/>
</dbReference>
<dbReference type="STRING" id="1618336.US94_C0008G0003"/>